<dbReference type="AlphaFoldDB" id="A0AAW1QM67"/>
<organism evidence="10 11">
    <name type="scientific">Apatococcus lobatus</name>
    <dbReference type="NCBI Taxonomy" id="904363"/>
    <lineage>
        <taxon>Eukaryota</taxon>
        <taxon>Viridiplantae</taxon>
        <taxon>Chlorophyta</taxon>
        <taxon>core chlorophytes</taxon>
        <taxon>Trebouxiophyceae</taxon>
        <taxon>Chlorellales</taxon>
        <taxon>Chlorellaceae</taxon>
        <taxon>Apatococcus</taxon>
    </lineage>
</organism>
<comment type="similarity">
    <text evidence="2 9">Belongs to the universal ribosomal protein uL22 family.</text>
</comment>
<dbReference type="GO" id="GO:0003735">
    <property type="term" value="F:structural constituent of ribosome"/>
    <property type="evidence" value="ECO:0007669"/>
    <property type="project" value="InterPro"/>
</dbReference>
<dbReference type="Proteomes" id="UP001438707">
    <property type="component" value="Unassembled WGS sequence"/>
</dbReference>
<dbReference type="NCBIfam" id="TIGR01044">
    <property type="entry name" value="rplV_bact"/>
    <property type="match status" value="1"/>
</dbReference>
<keyword evidence="6 9" id="KW-0689">Ribosomal protein</keyword>
<evidence type="ECO:0000256" key="2">
    <source>
        <dbReference type="ARBA" id="ARBA00009451"/>
    </source>
</evidence>
<sequence>MLLQARLSVASTALPNRAPAGRCLSSVPRVCPGCQRLTPQLRPARPVVSLQAVPVAKAASAASAGPEAVAISKWQKGSAHKVRRVLDTIRGRSYEEALMILEYSPWRACELITKTLVSAASNAKHNHGMSKVKLYVSEAYADEAMRFKRLSFRAMGRAYRIAKPNTHLTIKVKERNEA</sequence>
<dbReference type="PANTHER" id="PTHR13501:SF10">
    <property type="entry name" value="LARGE RIBOSOMAL SUBUNIT PROTEIN UL22M"/>
    <property type="match status" value="1"/>
</dbReference>
<evidence type="ECO:0000256" key="9">
    <source>
        <dbReference type="RuleBase" id="RU004005"/>
    </source>
</evidence>
<dbReference type="InterPro" id="IPR001063">
    <property type="entry name" value="Ribosomal_uL22"/>
</dbReference>
<dbReference type="PROSITE" id="PS00464">
    <property type="entry name" value="RIBOSOMAL_L22"/>
    <property type="match status" value="1"/>
</dbReference>
<evidence type="ECO:0000313" key="10">
    <source>
        <dbReference type="EMBL" id="KAK9822579.1"/>
    </source>
</evidence>
<keyword evidence="11" id="KW-1185">Reference proteome</keyword>
<keyword evidence="4" id="KW-0699">rRNA-binding</keyword>
<evidence type="ECO:0000256" key="1">
    <source>
        <dbReference type="ARBA" id="ARBA00004474"/>
    </source>
</evidence>
<dbReference type="SUPFAM" id="SSF54843">
    <property type="entry name" value="Ribosomal protein L22"/>
    <property type="match status" value="1"/>
</dbReference>
<dbReference type="InterPro" id="IPR005727">
    <property type="entry name" value="Ribosomal_uL22_bac/chlpt-type"/>
</dbReference>
<keyword evidence="5" id="KW-0694">RNA-binding</keyword>
<comment type="caution">
    <text evidence="10">The sequence shown here is derived from an EMBL/GenBank/DDBJ whole genome shotgun (WGS) entry which is preliminary data.</text>
</comment>
<evidence type="ECO:0000256" key="8">
    <source>
        <dbReference type="ARBA" id="ARBA00035285"/>
    </source>
</evidence>
<dbReference type="Pfam" id="PF00237">
    <property type="entry name" value="Ribosomal_L22"/>
    <property type="match status" value="1"/>
</dbReference>
<dbReference type="GO" id="GO:0006412">
    <property type="term" value="P:translation"/>
    <property type="evidence" value="ECO:0007669"/>
    <property type="project" value="InterPro"/>
</dbReference>
<comment type="subcellular location">
    <subcellularLocation>
        <location evidence="1">Plastid</location>
    </subcellularLocation>
</comment>
<reference evidence="10 11" key="1">
    <citation type="journal article" date="2024" name="Nat. Commun.">
        <title>Phylogenomics reveals the evolutionary origins of lichenization in chlorophyte algae.</title>
        <authorList>
            <person name="Puginier C."/>
            <person name="Libourel C."/>
            <person name="Otte J."/>
            <person name="Skaloud P."/>
            <person name="Haon M."/>
            <person name="Grisel S."/>
            <person name="Petersen M."/>
            <person name="Berrin J.G."/>
            <person name="Delaux P.M."/>
            <person name="Dal Grande F."/>
            <person name="Keller J."/>
        </authorList>
    </citation>
    <scope>NUCLEOTIDE SEQUENCE [LARGE SCALE GENOMIC DNA]</scope>
    <source>
        <strain evidence="10 11">SAG 2145</strain>
    </source>
</reference>
<accession>A0AAW1QM67</accession>
<evidence type="ECO:0000256" key="6">
    <source>
        <dbReference type="ARBA" id="ARBA00022980"/>
    </source>
</evidence>
<keyword evidence="7 9" id="KW-0687">Ribonucleoprotein</keyword>
<dbReference type="InterPro" id="IPR047867">
    <property type="entry name" value="Ribosomal_uL22_bac/org-type"/>
</dbReference>
<proteinExistence type="inferred from homology"/>
<keyword evidence="3" id="KW-0934">Plastid</keyword>
<protein>
    <recommendedName>
        <fullName evidence="8">Large ribosomal subunit protein uL22c</fullName>
    </recommendedName>
</protein>
<dbReference type="GO" id="GO:0019843">
    <property type="term" value="F:rRNA binding"/>
    <property type="evidence" value="ECO:0007669"/>
    <property type="project" value="UniProtKB-KW"/>
</dbReference>
<dbReference type="GO" id="GO:0015934">
    <property type="term" value="C:large ribosomal subunit"/>
    <property type="evidence" value="ECO:0007669"/>
    <property type="project" value="InterPro"/>
</dbReference>
<dbReference type="CDD" id="cd00336">
    <property type="entry name" value="Ribosomal_L22"/>
    <property type="match status" value="1"/>
</dbReference>
<evidence type="ECO:0000256" key="4">
    <source>
        <dbReference type="ARBA" id="ARBA00022730"/>
    </source>
</evidence>
<dbReference type="InterPro" id="IPR018260">
    <property type="entry name" value="Ribosomal_uL22_CS"/>
</dbReference>
<dbReference type="InterPro" id="IPR036394">
    <property type="entry name" value="Ribosomal_uL22_sf"/>
</dbReference>
<name>A0AAW1QM67_9CHLO</name>
<evidence type="ECO:0000256" key="7">
    <source>
        <dbReference type="ARBA" id="ARBA00023274"/>
    </source>
</evidence>
<dbReference type="GO" id="GO:0009536">
    <property type="term" value="C:plastid"/>
    <property type="evidence" value="ECO:0007669"/>
    <property type="project" value="UniProtKB-SubCell"/>
</dbReference>
<evidence type="ECO:0000256" key="3">
    <source>
        <dbReference type="ARBA" id="ARBA00022640"/>
    </source>
</evidence>
<evidence type="ECO:0000313" key="11">
    <source>
        <dbReference type="Proteomes" id="UP001438707"/>
    </source>
</evidence>
<dbReference type="PANTHER" id="PTHR13501">
    <property type="entry name" value="CHLOROPLAST 50S RIBOSOMAL PROTEIN L22-RELATED"/>
    <property type="match status" value="1"/>
</dbReference>
<gene>
    <name evidence="10" type="ORF">WJX74_006683</name>
</gene>
<dbReference type="HAMAP" id="MF_01331_B">
    <property type="entry name" value="Ribosomal_uL22_B"/>
    <property type="match status" value="1"/>
</dbReference>
<dbReference type="Gene3D" id="3.90.470.10">
    <property type="entry name" value="Ribosomal protein L22/L17"/>
    <property type="match status" value="1"/>
</dbReference>
<evidence type="ECO:0000256" key="5">
    <source>
        <dbReference type="ARBA" id="ARBA00022884"/>
    </source>
</evidence>
<dbReference type="EMBL" id="JALJOS010000031">
    <property type="protein sequence ID" value="KAK9822579.1"/>
    <property type="molecule type" value="Genomic_DNA"/>
</dbReference>